<protein>
    <submittedName>
        <fullName evidence="2">Uncharacterized protein</fullName>
    </submittedName>
</protein>
<name>A0A9D4GK48_DREPO</name>
<dbReference type="EMBL" id="JAIWYP010000006">
    <property type="protein sequence ID" value="KAH3815432.1"/>
    <property type="molecule type" value="Genomic_DNA"/>
</dbReference>
<evidence type="ECO:0000256" key="1">
    <source>
        <dbReference type="SAM" id="MobiDB-lite"/>
    </source>
</evidence>
<evidence type="ECO:0000313" key="2">
    <source>
        <dbReference type="EMBL" id="KAH3815432.1"/>
    </source>
</evidence>
<organism evidence="2 3">
    <name type="scientific">Dreissena polymorpha</name>
    <name type="common">Zebra mussel</name>
    <name type="synonym">Mytilus polymorpha</name>
    <dbReference type="NCBI Taxonomy" id="45954"/>
    <lineage>
        <taxon>Eukaryota</taxon>
        <taxon>Metazoa</taxon>
        <taxon>Spiralia</taxon>
        <taxon>Lophotrochozoa</taxon>
        <taxon>Mollusca</taxon>
        <taxon>Bivalvia</taxon>
        <taxon>Autobranchia</taxon>
        <taxon>Heteroconchia</taxon>
        <taxon>Euheterodonta</taxon>
        <taxon>Imparidentia</taxon>
        <taxon>Neoheterodontei</taxon>
        <taxon>Myida</taxon>
        <taxon>Dreissenoidea</taxon>
        <taxon>Dreissenidae</taxon>
        <taxon>Dreissena</taxon>
    </lineage>
</organism>
<reference evidence="2" key="1">
    <citation type="journal article" date="2019" name="bioRxiv">
        <title>The Genome of the Zebra Mussel, Dreissena polymorpha: A Resource for Invasive Species Research.</title>
        <authorList>
            <person name="McCartney M.A."/>
            <person name="Auch B."/>
            <person name="Kono T."/>
            <person name="Mallez S."/>
            <person name="Zhang Y."/>
            <person name="Obille A."/>
            <person name="Becker A."/>
            <person name="Abrahante J.E."/>
            <person name="Garbe J."/>
            <person name="Badalamenti J.P."/>
            <person name="Herman A."/>
            <person name="Mangelson H."/>
            <person name="Liachko I."/>
            <person name="Sullivan S."/>
            <person name="Sone E.D."/>
            <person name="Koren S."/>
            <person name="Silverstein K.A.T."/>
            <person name="Beckman K.B."/>
            <person name="Gohl D.M."/>
        </authorList>
    </citation>
    <scope>NUCLEOTIDE SEQUENCE</scope>
    <source>
        <strain evidence="2">Duluth1</strain>
        <tissue evidence="2">Whole animal</tissue>
    </source>
</reference>
<feature type="region of interest" description="Disordered" evidence="1">
    <location>
        <begin position="149"/>
        <end position="174"/>
    </location>
</feature>
<dbReference type="AlphaFoldDB" id="A0A9D4GK48"/>
<keyword evidence="3" id="KW-1185">Reference proteome</keyword>
<gene>
    <name evidence="2" type="ORF">DPMN_143955</name>
</gene>
<evidence type="ECO:0000313" key="3">
    <source>
        <dbReference type="Proteomes" id="UP000828390"/>
    </source>
</evidence>
<comment type="caution">
    <text evidence="2">The sequence shown here is derived from an EMBL/GenBank/DDBJ whole genome shotgun (WGS) entry which is preliminary data.</text>
</comment>
<accession>A0A9D4GK48</accession>
<sequence>MNEPQQVDSDGEIYFRYRPRSAGCEGERSEITGDGSRQCLAAELTESSGIAEDETSGSSTMATEGAVVTNLTGDGSLQKTVAEMAAILKDVVSELKILKGSGISDARSAECNYNHNKTPAIHIDTPSPEYAVSDVCANVPQRVQKMQPMYHRDGRYTDETGYAEYQQVPNREHA</sequence>
<reference evidence="2" key="2">
    <citation type="submission" date="2020-11" db="EMBL/GenBank/DDBJ databases">
        <authorList>
            <person name="McCartney M.A."/>
            <person name="Auch B."/>
            <person name="Kono T."/>
            <person name="Mallez S."/>
            <person name="Becker A."/>
            <person name="Gohl D.M."/>
            <person name="Silverstein K.A.T."/>
            <person name="Koren S."/>
            <person name="Bechman K.B."/>
            <person name="Herman A."/>
            <person name="Abrahante J.E."/>
            <person name="Garbe J."/>
        </authorList>
    </citation>
    <scope>NUCLEOTIDE SEQUENCE</scope>
    <source>
        <strain evidence="2">Duluth1</strain>
        <tissue evidence="2">Whole animal</tissue>
    </source>
</reference>
<dbReference type="Proteomes" id="UP000828390">
    <property type="component" value="Unassembled WGS sequence"/>
</dbReference>
<proteinExistence type="predicted"/>